<dbReference type="SMART" id="SM00471">
    <property type="entry name" value="HDc"/>
    <property type="match status" value="1"/>
</dbReference>
<dbReference type="Pfam" id="PF00989">
    <property type="entry name" value="PAS"/>
    <property type="match status" value="1"/>
</dbReference>
<dbReference type="EMBL" id="DSXR01000127">
    <property type="protein sequence ID" value="HGS88407.1"/>
    <property type="molecule type" value="Genomic_DNA"/>
</dbReference>
<gene>
    <name evidence="4" type="ORF">ENT17_12450</name>
</gene>
<dbReference type="InterPro" id="IPR003018">
    <property type="entry name" value="GAF"/>
</dbReference>
<feature type="domain" description="HD-GYP" evidence="3">
    <location>
        <begin position="1260"/>
        <end position="1453"/>
    </location>
</feature>
<dbReference type="GO" id="GO:0006355">
    <property type="term" value="P:regulation of DNA-templated transcription"/>
    <property type="evidence" value="ECO:0007669"/>
    <property type="project" value="InterPro"/>
</dbReference>
<protein>
    <submittedName>
        <fullName evidence="4">GAF domain-containing protein</fullName>
    </submittedName>
</protein>
<feature type="domain" description="PAS" evidence="1">
    <location>
        <begin position="30"/>
        <end position="103"/>
    </location>
</feature>
<evidence type="ECO:0000259" key="2">
    <source>
        <dbReference type="PROSITE" id="PS50113"/>
    </source>
</evidence>
<evidence type="ECO:0000259" key="1">
    <source>
        <dbReference type="PROSITE" id="PS50112"/>
    </source>
</evidence>
<dbReference type="CDD" id="cd00130">
    <property type="entry name" value="PAS"/>
    <property type="match status" value="3"/>
</dbReference>
<dbReference type="PANTHER" id="PTHR43155">
    <property type="entry name" value="CYCLIC DI-GMP PHOSPHODIESTERASE PA4108-RELATED"/>
    <property type="match status" value="1"/>
</dbReference>
<dbReference type="InterPro" id="IPR037522">
    <property type="entry name" value="HD_GYP_dom"/>
</dbReference>
<dbReference type="PROSITE" id="PS50113">
    <property type="entry name" value="PAC"/>
    <property type="match status" value="2"/>
</dbReference>
<evidence type="ECO:0000313" key="4">
    <source>
        <dbReference type="EMBL" id="HGS88407.1"/>
    </source>
</evidence>
<dbReference type="Pfam" id="PF08447">
    <property type="entry name" value="PAS_3"/>
    <property type="match status" value="1"/>
</dbReference>
<dbReference type="InterPro" id="IPR000700">
    <property type="entry name" value="PAS-assoc_C"/>
</dbReference>
<dbReference type="InterPro" id="IPR001610">
    <property type="entry name" value="PAC"/>
</dbReference>
<dbReference type="InterPro" id="IPR029016">
    <property type="entry name" value="GAF-like_dom_sf"/>
</dbReference>
<dbReference type="SUPFAM" id="SSF55785">
    <property type="entry name" value="PYP-like sensor domain (PAS domain)"/>
    <property type="match status" value="3"/>
</dbReference>
<feature type="domain" description="PAC" evidence="2">
    <location>
        <begin position="108"/>
        <end position="160"/>
    </location>
</feature>
<dbReference type="Gene3D" id="3.30.450.20">
    <property type="entry name" value="PAS domain"/>
    <property type="match status" value="3"/>
</dbReference>
<dbReference type="InterPro" id="IPR013655">
    <property type="entry name" value="PAS_fold_3"/>
</dbReference>
<organism evidence="4">
    <name type="scientific">Bellilinea caldifistulae</name>
    <dbReference type="NCBI Taxonomy" id="360411"/>
    <lineage>
        <taxon>Bacteria</taxon>
        <taxon>Bacillati</taxon>
        <taxon>Chloroflexota</taxon>
        <taxon>Anaerolineae</taxon>
        <taxon>Anaerolineales</taxon>
        <taxon>Anaerolineaceae</taxon>
        <taxon>Bellilinea</taxon>
    </lineage>
</organism>
<dbReference type="SMART" id="SM00086">
    <property type="entry name" value="PAC"/>
    <property type="match status" value="3"/>
</dbReference>
<dbReference type="InterPro" id="IPR013656">
    <property type="entry name" value="PAS_4"/>
</dbReference>
<dbReference type="SMART" id="SM00065">
    <property type="entry name" value="GAF"/>
    <property type="match status" value="5"/>
</dbReference>
<sequence length="1453" mass="162957">MSRASRNPSSKTANVPLSELLTLYQELLEREAALRAVLYSIGDGVITCDRQGKVTLLNPVAEALTGWQEAEALGKPLEEVFRIINEETRQPVENPLQRVLREGIVVGLANHTLLIRRNGEEIPIADSGAPIRIEEDRISGAVLVFRDQSADRAAQRQVDEARRFAEGIVETVREPLMVLDGDLRVVRANPAFYRLFQTTPEDTENRLLYELGNGQWNIPELRRLLEEILPLNTRFNDFEVHHDFPNIGRRIMLLNARRIYHEDNKTRFILLAIEDVTERQQAVDSLNHSEERYRAISEMISDYAYAFEVMEDGSLRREWVAGGFEHITGFTPEESQARGGWQALIFPPDMPIALRRAERLMNGQPDTSEFRIVRKDGTVRWLRDHGFPVWDEHQKRVVRIYGAAQDITDQKKRQLELEAQSRMVSVLQQEGELQPLLEHLLEAACHAIPAAEKGSILLADADGRLHMRATIGYQDERVIAASFPIQSGYSAKAFRENRPLVIEDARGRDETRYDGEIHEMATVQSAIAAPLQAGGKPIGVLALDNCTHKKAFTDQDLQVLTSFAATAGLLIERTRLFEETRQRLQELQTLQQVSAALSQSDSVVEMIHIFVEHAVRSVGAQAGSIYLLDESLSELAAHAWLSPQGEWIEGLEKVFHQRLGEGVVGTVAASGEAYTFQDWREDPVTVLKPGEEELLQPLQGGIALPLRAGSGVIGVMNIWFAQRRTASQAEQRLLTAIADMAGNALQRARLNEQTRQQLAELSVLHSVSQTLLTTRLDTEQVYQTIHQAVAQLMPCEAFAIVLEDPQQTGYIAVYLYDRGGHYPPKRVAKGAGLSAQVIEQKKSLLIEDLTQSSVPTVRFGDSQSVRAVLAVPLRQGERVMGMISAQSYQPGVYTTAHCRLLETLAAQFATTVENVRLFEETRQRLRELELIARLSAELRKAATRSELLPVLLEQIMIQMEVDGVVLETVNPISGDVTIELGVGIWEILTGEIIPAGEGLSAVILQSGSTYLNNEAGQDPRVYFPEQLGECNSIAGVPLRADDTINGLLWIGSFRPLGEDDLRLLRSVADMAASALMRMQLHDETRRRVEQLQALQAIDRVITTSLDLRFSLDALLEQTLLHLKMDAAGVLLLNPNTLMLEYAAGRGFNTRYYQKARLHLGESQAGLAALERRMVHCGDLNTAEPPFLHPQWIEEEGFVSYCGVPLIAKGQVKGVLEVFSRSPFEPQEEWLTFFEALSRQAAIAIENAQLFENLQRTNLDLSLAYEATIEGWSRALDLRDKETEGHTQRVVNLTLLMASRMGLSSEQMAHIRRGALLHDIGKMGIPDAVLLKPGPLTDEEWEIMRKHPRYAYEMLTPIQYLRSALDIPYGHHEKWDGSGYPRGLKGEEIPLAARIFAVADVWDALTSDRPYRPAWTKARALEYIREQAGKHFDPQVVKVFFEVIEEYLAEESGE</sequence>
<proteinExistence type="predicted"/>
<dbReference type="PANTHER" id="PTHR43155:SF2">
    <property type="entry name" value="CYCLIC DI-GMP PHOSPHODIESTERASE PA4108"/>
    <property type="match status" value="1"/>
</dbReference>
<dbReference type="InterPro" id="IPR035965">
    <property type="entry name" value="PAS-like_dom_sf"/>
</dbReference>
<dbReference type="InterPro" id="IPR013767">
    <property type="entry name" value="PAS_fold"/>
</dbReference>
<dbReference type="Pfam" id="PF13487">
    <property type="entry name" value="HD_5"/>
    <property type="match status" value="1"/>
</dbReference>
<dbReference type="Pfam" id="PF01590">
    <property type="entry name" value="GAF"/>
    <property type="match status" value="2"/>
</dbReference>
<feature type="domain" description="PAC" evidence="2">
    <location>
        <begin position="366"/>
        <end position="419"/>
    </location>
</feature>
<dbReference type="Pfam" id="PF08448">
    <property type="entry name" value="PAS_4"/>
    <property type="match status" value="1"/>
</dbReference>
<evidence type="ECO:0000259" key="3">
    <source>
        <dbReference type="PROSITE" id="PS51832"/>
    </source>
</evidence>
<dbReference type="CDD" id="cd00077">
    <property type="entry name" value="HDc"/>
    <property type="match status" value="1"/>
</dbReference>
<dbReference type="PROSITE" id="PS51832">
    <property type="entry name" value="HD_GYP"/>
    <property type="match status" value="1"/>
</dbReference>
<dbReference type="Pfam" id="PF13185">
    <property type="entry name" value="GAF_2"/>
    <property type="match status" value="3"/>
</dbReference>
<dbReference type="SUPFAM" id="SSF109604">
    <property type="entry name" value="HD-domain/PDEase-like"/>
    <property type="match status" value="1"/>
</dbReference>
<dbReference type="InterPro" id="IPR000014">
    <property type="entry name" value="PAS"/>
</dbReference>
<accession>A0A7C4Q3B7</accession>
<comment type="caution">
    <text evidence="4">The sequence shown here is derived from an EMBL/GenBank/DDBJ whole genome shotgun (WGS) entry which is preliminary data.</text>
</comment>
<dbReference type="SMART" id="SM00091">
    <property type="entry name" value="PAS"/>
    <property type="match status" value="3"/>
</dbReference>
<dbReference type="PROSITE" id="PS50112">
    <property type="entry name" value="PAS"/>
    <property type="match status" value="1"/>
</dbReference>
<reference evidence="4" key="1">
    <citation type="journal article" date="2020" name="mSystems">
        <title>Genome- and Community-Level Interaction Insights into Carbon Utilization and Element Cycling Functions of Hydrothermarchaeota in Hydrothermal Sediment.</title>
        <authorList>
            <person name="Zhou Z."/>
            <person name="Liu Y."/>
            <person name="Xu W."/>
            <person name="Pan J."/>
            <person name="Luo Z.H."/>
            <person name="Li M."/>
        </authorList>
    </citation>
    <scope>NUCLEOTIDE SEQUENCE [LARGE SCALE GENOMIC DNA]</scope>
    <source>
        <strain evidence="4">SpSt-556</strain>
    </source>
</reference>
<dbReference type="Gene3D" id="1.10.3210.10">
    <property type="entry name" value="Hypothetical protein af1432"/>
    <property type="match status" value="1"/>
</dbReference>
<dbReference type="NCBIfam" id="TIGR00229">
    <property type="entry name" value="sensory_box"/>
    <property type="match status" value="3"/>
</dbReference>
<dbReference type="InterPro" id="IPR003607">
    <property type="entry name" value="HD/PDEase_dom"/>
</dbReference>
<name>A0A7C4Q3B7_9CHLR</name>
<dbReference type="Gene3D" id="3.30.450.40">
    <property type="match status" value="5"/>
</dbReference>
<dbReference type="SUPFAM" id="SSF55781">
    <property type="entry name" value="GAF domain-like"/>
    <property type="match status" value="5"/>
</dbReference>